<organism evidence="2 3">
    <name type="scientific">Sedimentitalea arenosa</name>
    <dbReference type="NCBI Taxonomy" id="2798803"/>
    <lineage>
        <taxon>Bacteria</taxon>
        <taxon>Pseudomonadati</taxon>
        <taxon>Pseudomonadota</taxon>
        <taxon>Alphaproteobacteria</taxon>
        <taxon>Rhodobacterales</taxon>
        <taxon>Paracoccaceae</taxon>
        <taxon>Sedimentitalea</taxon>
    </lineage>
</organism>
<feature type="signal peptide" evidence="1">
    <location>
        <begin position="1"/>
        <end position="28"/>
    </location>
</feature>
<evidence type="ECO:0000256" key="1">
    <source>
        <dbReference type="SAM" id="SignalP"/>
    </source>
</evidence>
<reference evidence="2" key="1">
    <citation type="submission" date="2020-12" db="EMBL/GenBank/DDBJ databases">
        <title>Sedimentitalea sp. nov., isolated from sand in Incheon.</title>
        <authorList>
            <person name="Kim W."/>
        </authorList>
    </citation>
    <scope>NUCLEOTIDE SEQUENCE</scope>
    <source>
        <strain evidence="2">CAU 1593</strain>
    </source>
</reference>
<protein>
    <recommendedName>
        <fullName evidence="4">Glycine zipper domain-containing protein</fullName>
    </recommendedName>
</protein>
<sequence>MVIKQTSLKASLACAVILGFALSSPAAADKQFRNTVSGAAVGAGVGYLVAGDDGAAGGAVVGAIAGYNKKTGSQKHKHGHYKKKNKK</sequence>
<dbReference type="Proteomes" id="UP000619079">
    <property type="component" value="Unassembled WGS sequence"/>
</dbReference>
<name>A0A8J7J4A1_9RHOB</name>
<dbReference type="AlphaFoldDB" id="A0A8J7J4A1"/>
<evidence type="ECO:0008006" key="4">
    <source>
        <dbReference type="Google" id="ProtNLM"/>
    </source>
</evidence>
<gene>
    <name evidence="2" type="ORF">JF290_18455</name>
</gene>
<evidence type="ECO:0000313" key="3">
    <source>
        <dbReference type="Proteomes" id="UP000619079"/>
    </source>
</evidence>
<evidence type="ECO:0000313" key="2">
    <source>
        <dbReference type="EMBL" id="MBJ6373510.1"/>
    </source>
</evidence>
<dbReference type="EMBL" id="JAELVR010000014">
    <property type="protein sequence ID" value="MBJ6373510.1"/>
    <property type="molecule type" value="Genomic_DNA"/>
</dbReference>
<keyword evidence="1" id="KW-0732">Signal</keyword>
<feature type="chain" id="PRO_5035299566" description="Glycine zipper domain-containing protein" evidence="1">
    <location>
        <begin position="29"/>
        <end position="87"/>
    </location>
</feature>
<accession>A0A8J7J4A1</accession>
<proteinExistence type="predicted"/>
<comment type="caution">
    <text evidence="2">The sequence shown here is derived from an EMBL/GenBank/DDBJ whole genome shotgun (WGS) entry which is preliminary data.</text>
</comment>
<dbReference type="RefSeq" id="WP_199026383.1">
    <property type="nucleotide sequence ID" value="NZ_JAELVR010000014.1"/>
</dbReference>
<keyword evidence="3" id="KW-1185">Reference proteome</keyword>